<evidence type="ECO:0000256" key="1">
    <source>
        <dbReference type="SAM" id="MobiDB-lite"/>
    </source>
</evidence>
<proteinExistence type="predicted"/>
<dbReference type="AlphaFoldDB" id="A0A9W8AVV4"/>
<dbReference type="OrthoDB" id="10030313at2759"/>
<dbReference type="PROSITE" id="PS51385">
    <property type="entry name" value="YJEF_N"/>
    <property type="match status" value="1"/>
</dbReference>
<dbReference type="GO" id="GO:0033962">
    <property type="term" value="P:P-body assembly"/>
    <property type="evidence" value="ECO:0007669"/>
    <property type="project" value="TreeGrafter"/>
</dbReference>
<dbReference type="EMBL" id="JANBPY010000676">
    <property type="protein sequence ID" value="KAJ1964658.1"/>
    <property type="molecule type" value="Genomic_DNA"/>
</dbReference>
<dbReference type="GO" id="GO:0031087">
    <property type="term" value="P:deadenylation-independent decapping of nuclear-transcribed mRNA"/>
    <property type="evidence" value="ECO:0007669"/>
    <property type="project" value="TreeGrafter"/>
</dbReference>
<dbReference type="Gene3D" id="3.40.50.10260">
    <property type="entry name" value="YjeF N-terminal domain"/>
    <property type="match status" value="1"/>
</dbReference>
<protein>
    <submittedName>
        <fullName evidence="3">Enhancer of mRNA decapping</fullName>
    </submittedName>
</protein>
<dbReference type="PANTHER" id="PTHR13612">
    <property type="entry name" value="ENHANCER OF MRNA-DECAPPING PROTEIN 3"/>
    <property type="match status" value="1"/>
</dbReference>
<dbReference type="InterPro" id="IPR036652">
    <property type="entry name" value="YjeF_N_dom_sf"/>
</dbReference>
<gene>
    <name evidence="3" type="primary">EDC3</name>
    <name evidence="3" type="ORF">IWQ62_002876</name>
</gene>
<evidence type="ECO:0000313" key="3">
    <source>
        <dbReference type="EMBL" id="KAJ1964658.1"/>
    </source>
</evidence>
<feature type="non-terminal residue" evidence="3">
    <location>
        <position position="1"/>
    </location>
</feature>
<dbReference type="GO" id="GO:0000932">
    <property type="term" value="C:P-body"/>
    <property type="evidence" value="ECO:0007669"/>
    <property type="project" value="TreeGrafter"/>
</dbReference>
<organism evidence="3 4">
    <name type="scientific">Dispira parvispora</name>
    <dbReference type="NCBI Taxonomy" id="1520584"/>
    <lineage>
        <taxon>Eukaryota</taxon>
        <taxon>Fungi</taxon>
        <taxon>Fungi incertae sedis</taxon>
        <taxon>Zoopagomycota</taxon>
        <taxon>Kickxellomycotina</taxon>
        <taxon>Dimargaritomycetes</taxon>
        <taxon>Dimargaritales</taxon>
        <taxon>Dimargaritaceae</taxon>
        <taxon>Dispira</taxon>
    </lineage>
</organism>
<dbReference type="SUPFAM" id="SSF64153">
    <property type="entry name" value="YjeF N-terminal domain-like"/>
    <property type="match status" value="1"/>
</dbReference>
<dbReference type="InterPro" id="IPR004443">
    <property type="entry name" value="YjeF_N_dom"/>
</dbReference>
<accession>A0A9W8AVV4</accession>
<feature type="domain" description="YjeF N-terminal" evidence="2">
    <location>
        <begin position="236"/>
        <end position="461"/>
    </location>
</feature>
<evidence type="ECO:0000259" key="2">
    <source>
        <dbReference type="PROSITE" id="PS51385"/>
    </source>
</evidence>
<feature type="compositionally biased region" description="Polar residues" evidence="1">
    <location>
        <begin position="131"/>
        <end position="144"/>
    </location>
</feature>
<dbReference type="Proteomes" id="UP001150925">
    <property type="component" value="Unassembled WGS sequence"/>
</dbReference>
<dbReference type="Pfam" id="PF03853">
    <property type="entry name" value="YjeF_N"/>
    <property type="match status" value="1"/>
</dbReference>
<sequence>IRSNDPTDPDTLLVNINVRSDSQRNAGRSQYGPSSSLARNLAPTENVLDPAPTSNMARANGMSESDEDEEELGAGFANYRPLGDEGIVSSPEGSDSDDIVNQLGQQMRTALGDIGVTSNGEGDNAGPGAVNSANPSRGSSNTAKPNGRTRHTSDRTGLRRPHRLGAPEPAISSGHDLRELTRTRSHNTPDDKLSRSAQSVPHTPVDAAANHQRLLKKHQFRTAAGIPVPGVTYNQYRKLERIAMTEVGPSDEQIIENAGRSCAIMCIKILGGSRRIKPNNHNAPPVVLFMCGNNRLGAIGLCAARHLVNHGCEVLATVAGKNRDFVKHVYNQLPLTGKSGVRLLPANSELPDHHVTPVDVIVDGLLGAYQTFKGLTVESERVLVSKLVGWANGNKAPVLSLEMPSGHANLTPAELELAPSDQAIVPRWTLCFGAPSAALTSRDMTGELTLADVGIPHVMWTRAGVKTWSNPWGADFLVPLEYA</sequence>
<feature type="region of interest" description="Disordered" evidence="1">
    <location>
        <begin position="113"/>
        <end position="203"/>
    </location>
</feature>
<reference evidence="3" key="1">
    <citation type="submission" date="2022-07" db="EMBL/GenBank/DDBJ databases">
        <title>Phylogenomic reconstructions and comparative analyses of Kickxellomycotina fungi.</title>
        <authorList>
            <person name="Reynolds N.K."/>
            <person name="Stajich J.E."/>
            <person name="Barry K."/>
            <person name="Grigoriev I.V."/>
            <person name="Crous P."/>
            <person name="Smith M.E."/>
        </authorList>
    </citation>
    <scope>NUCLEOTIDE SEQUENCE</scope>
    <source>
        <strain evidence="3">RSA 1196</strain>
    </source>
</reference>
<evidence type="ECO:0000313" key="4">
    <source>
        <dbReference type="Proteomes" id="UP001150925"/>
    </source>
</evidence>
<dbReference type="PANTHER" id="PTHR13612:SF0">
    <property type="entry name" value="ENHANCER OF MRNA-DECAPPING PROTEIN 3"/>
    <property type="match status" value="1"/>
</dbReference>
<feature type="compositionally biased region" description="Basic and acidic residues" evidence="1">
    <location>
        <begin position="175"/>
        <end position="194"/>
    </location>
</feature>
<dbReference type="GO" id="GO:0003729">
    <property type="term" value="F:mRNA binding"/>
    <property type="evidence" value="ECO:0007669"/>
    <property type="project" value="TreeGrafter"/>
</dbReference>
<name>A0A9W8AVV4_9FUNG</name>
<feature type="region of interest" description="Disordered" evidence="1">
    <location>
        <begin position="17"/>
        <end position="99"/>
    </location>
</feature>
<comment type="caution">
    <text evidence="3">The sequence shown here is derived from an EMBL/GenBank/DDBJ whole genome shotgun (WGS) entry which is preliminary data.</text>
</comment>
<keyword evidence="4" id="KW-1185">Reference proteome</keyword>
<feature type="compositionally biased region" description="Polar residues" evidence="1">
    <location>
        <begin position="17"/>
        <end position="38"/>
    </location>
</feature>